<evidence type="ECO:0000313" key="2">
    <source>
        <dbReference type="EMBL" id="KER33566.1"/>
    </source>
</evidence>
<evidence type="ECO:0000313" key="3">
    <source>
        <dbReference type="Proteomes" id="UP000054324"/>
    </source>
</evidence>
<evidence type="ECO:0000256" key="1">
    <source>
        <dbReference type="SAM" id="MobiDB-lite"/>
    </source>
</evidence>
<dbReference type="KEGG" id="ovi:T265_00667"/>
<name>A0A075A2H4_OPIVI</name>
<dbReference type="GeneID" id="20314855"/>
<dbReference type="RefSeq" id="XP_009162759.1">
    <property type="nucleotide sequence ID" value="XM_009164495.1"/>
</dbReference>
<dbReference type="CTD" id="20314855"/>
<sequence>MNHPCSPATATWPVVPRAAPGPDAPAPPHSTGQLLVPILTGHQARAAHFRRTDPTATGVATLRPASAKCDPTNTVGSDPSAILAVLNRLIASWRSAGMSNSASRTSFAAAQSIFRGSLLNDSLNKGFEHYPSEFPKLHPSGPFVNIDVRNTIVTITLNMSYSYPVANWDSNKSPMKIKPIPPMSQHEPQT</sequence>
<dbReference type="Proteomes" id="UP000054324">
    <property type="component" value="Unassembled WGS sequence"/>
</dbReference>
<organism evidence="2 3">
    <name type="scientific">Opisthorchis viverrini</name>
    <name type="common">Southeast Asian liver fluke</name>
    <dbReference type="NCBI Taxonomy" id="6198"/>
    <lineage>
        <taxon>Eukaryota</taxon>
        <taxon>Metazoa</taxon>
        <taxon>Spiralia</taxon>
        <taxon>Lophotrochozoa</taxon>
        <taxon>Platyhelminthes</taxon>
        <taxon>Trematoda</taxon>
        <taxon>Digenea</taxon>
        <taxon>Opisthorchiida</taxon>
        <taxon>Opisthorchiata</taxon>
        <taxon>Opisthorchiidae</taxon>
        <taxon>Opisthorchis</taxon>
    </lineage>
</organism>
<feature type="region of interest" description="Disordered" evidence="1">
    <location>
        <begin position="1"/>
        <end position="28"/>
    </location>
</feature>
<proteinExistence type="predicted"/>
<keyword evidence="3" id="KW-1185">Reference proteome</keyword>
<accession>A0A075A2H4</accession>
<dbReference type="EMBL" id="KL596624">
    <property type="protein sequence ID" value="KER33566.1"/>
    <property type="molecule type" value="Genomic_DNA"/>
</dbReference>
<reference evidence="2 3" key="1">
    <citation type="submission" date="2013-11" db="EMBL/GenBank/DDBJ databases">
        <title>Opisthorchis viverrini - life in the bile duct.</title>
        <authorList>
            <person name="Young N.D."/>
            <person name="Nagarajan N."/>
            <person name="Lin S.J."/>
            <person name="Korhonen P.K."/>
            <person name="Jex A.R."/>
            <person name="Hall R.S."/>
            <person name="Safavi-Hemami H."/>
            <person name="Kaewkong W."/>
            <person name="Bertrand D."/>
            <person name="Gao S."/>
            <person name="Seet Q."/>
            <person name="Wongkham S."/>
            <person name="Teh B.T."/>
            <person name="Wongkham C."/>
            <person name="Intapan P.M."/>
            <person name="Maleewong W."/>
            <person name="Yang X."/>
            <person name="Hu M."/>
            <person name="Wang Z."/>
            <person name="Hofmann A."/>
            <person name="Sternberg P.W."/>
            <person name="Tan P."/>
            <person name="Wang J."/>
            <person name="Gasser R.B."/>
        </authorList>
    </citation>
    <scope>NUCLEOTIDE SEQUENCE [LARGE SCALE GENOMIC DNA]</scope>
</reference>
<gene>
    <name evidence="2" type="ORF">T265_00667</name>
</gene>
<dbReference type="AlphaFoldDB" id="A0A075A2H4"/>
<protein>
    <submittedName>
        <fullName evidence="2">Uncharacterized protein</fullName>
    </submittedName>
</protein>